<dbReference type="GO" id="GO:0003779">
    <property type="term" value="F:actin binding"/>
    <property type="evidence" value="ECO:0007669"/>
    <property type="project" value="TreeGrafter"/>
</dbReference>
<dbReference type="GO" id="GO:0005765">
    <property type="term" value="C:lysosomal membrane"/>
    <property type="evidence" value="ECO:0007669"/>
    <property type="project" value="TreeGrafter"/>
</dbReference>
<gene>
    <name evidence="5" type="ORF">SI8410_06008368</name>
</gene>
<protein>
    <recommendedName>
        <fullName evidence="2">Protein VACUOLELESS1</fullName>
    </recommendedName>
</protein>
<dbReference type="FunFam" id="1.10.150.780:FF:000001">
    <property type="entry name" value="Vacuolar protein sorting-associated protein 16 homolog"/>
    <property type="match status" value="1"/>
</dbReference>
<dbReference type="AlphaFoldDB" id="A0A7I8KIV7"/>
<dbReference type="Gene3D" id="1.10.150.780">
    <property type="entry name" value="Vps16, C-terminal region"/>
    <property type="match status" value="1"/>
</dbReference>
<comment type="subcellular location">
    <subcellularLocation>
        <location evidence="2">Vacuole membrane</location>
        <topology evidence="2">Peripheral membrane protein</topology>
    </subcellularLocation>
</comment>
<reference evidence="5" key="1">
    <citation type="submission" date="2020-02" db="EMBL/GenBank/DDBJ databases">
        <authorList>
            <person name="Scholz U."/>
            <person name="Mascher M."/>
            <person name="Fiebig A."/>
        </authorList>
    </citation>
    <scope>NUCLEOTIDE SEQUENCE</scope>
</reference>
<dbReference type="GO" id="GO:0030897">
    <property type="term" value="C:HOPS complex"/>
    <property type="evidence" value="ECO:0007669"/>
    <property type="project" value="TreeGrafter"/>
</dbReference>
<dbReference type="InterPro" id="IPR006925">
    <property type="entry name" value="Vps16_C"/>
</dbReference>
<feature type="domain" description="Vps16 N-terminal" evidence="4">
    <location>
        <begin position="8"/>
        <end position="417"/>
    </location>
</feature>
<dbReference type="PIRSF" id="PIRSF007949">
    <property type="entry name" value="VPS16"/>
    <property type="match status" value="1"/>
</dbReference>
<keyword evidence="2" id="KW-0926">Vacuole</keyword>
<dbReference type="PANTHER" id="PTHR12811">
    <property type="entry name" value="VACUOLAR PROTEIN SORTING VPS16"/>
    <property type="match status" value="1"/>
</dbReference>
<dbReference type="GO" id="GO:0005768">
    <property type="term" value="C:endosome"/>
    <property type="evidence" value="ECO:0007669"/>
    <property type="project" value="TreeGrafter"/>
</dbReference>
<dbReference type="InterPro" id="IPR016534">
    <property type="entry name" value="VPS16"/>
</dbReference>
<evidence type="ECO:0000313" key="5">
    <source>
        <dbReference type="EMBL" id="CAA7397703.1"/>
    </source>
</evidence>
<dbReference type="GO" id="GO:0006886">
    <property type="term" value="P:intracellular protein transport"/>
    <property type="evidence" value="ECO:0007669"/>
    <property type="project" value="InterPro"/>
</dbReference>
<dbReference type="Pfam" id="PF04841">
    <property type="entry name" value="Vps16_N"/>
    <property type="match status" value="1"/>
</dbReference>
<evidence type="ECO:0000259" key="3">
    <source>
        <dbReference type="Pfam" id="PF04840"/>
    </source>
</evidence>
<dbReference type="PANTHER" id="PTHR12811:SF0">
    <property type="entry name" value="VACUOLAR PROTEIN SORTING-ASSOCIATED PROTEIN 16 HOMOLOG"/>
    <property type="match status" value="1"/>
</dbReference>
<dbReference type="GO" id="GO:0042144">
    <property type="term" value="P:vacuole fusion, non-autophagic"/>
    <property type="evidence" value="ECO:0007669"/>
    <property type="project" value="TreeGrafter"/>
</dbReference>
<organism evidence="5 6">
    <name type="scientific">Spirodela intermedia</name>
    <name type="common">Intermediate duckweed</name>
    <dbReference type="NCBI Taxonomy" id="51605"/>
    <lineage>
        <taxon>Eukaryota</taxon>
        <taxon>Viridiplantae</taxon>
        <taxon>Streptophyta</taxon>
        <taxon>Embryophyta</taxon>
        <taxon>Tracheophyta</taxon>
        <taxon>Spermatophyta</taxon>
        <taxon>Magnoliopsida</taxon>
        <taxon>Liliopsida</taxon>
        <taxon>Araceae</taxon>
        <taxon>Lemnoideae</taxon>
        <taxon>Spirodela</taxon>
    </lineage>
</organism>
<proteinExistence type="inferred from homology"/>
<dbReference type="GO" id="GO:0016197">
    <property type="term" value="P:endosomal transport"/>
    <property type="evidence" value="ECO:0007669"/>
    <property type="project" value="TreeGrafter"/>
</dbReference>
<keyword evidence="2" id="KW-0472">Membrane</keyword>
<evidence type="ECO:0000259" key="4">
    <source>
        <dbReference type="Pfam" id="PF04841"/>
    </source>
</evidence>
<keyword evidence="6" id="KW-1185">Reference proteome</keyword>
<dbReference type="InterPro" id="IPR038132">
    <property type="entry name" value="Vps16_C_sf"/>
</dbReference>
<evidence type="ECO:0000313" key="6">
    <source>
        <dbReference type="Proteomes" id="UP000663760"/>
    </source>
</evidence>
<accession>A0A7I8KIV7</accession>
<sequence>MAAVSVAAEWQLLHNRYYRKPELYAMRWAIRSGVGVDLRRHRVACAPFGGPIAAIRDDSKIVQLHAESARRRLRVFSSAGGLLASTPWDRPGGRLVGMAWSDAHVLACIVQDGTVYRYDVRTEPVGAQFSMGKECFEESVAECVFWGGGVVCRTEENKLFCVPDLSEPRPCRLADAGLSEAPRCMAVIEPQYTMSGNVEVLLGVAAEDGVLMVDEEGVQRFGTGIGRVTKMAVSGNGRMLAAFTDDGRLLVITTDFSRIMFEYNCETTLPPEQMAWCGMDSVLLYWEESLLMVGPHGDPVHYQYDEPIVLISECDGVRILSNSSMELLQRVPDSTVSIFQIGSTEPAALLYDALEHFDRRSAKADENLRLIRSSLPEAVEACIDAAGHEYDTSRQRTLLRAASYGQAFCSQFQRDHFQEMCKTLRVLNAVRDPEIGIPLSIQQYKLLTPSVLIGRLVNAHQHLLALRISEHLNMNPEVVIMHWACAKIAASSASNDADLLDILLDKLKLCKGISYAAIAAHADNSGRRKLAAMLVDHEPRSSKQVPLLLSIGEDETTFMKASESGDTDLVYLVLFHVWQKKSPLEFLGMIHAKPLVRDLFITYARCYKHEFLKDFFLSISQLHDVAYLLLKESWEIGNNLSASKGSGSPLQGPRIRVIEQAHKLFSETKEHAFESKAAEEHAKLLKVQHELEVSTKQAIFVDSSISDTICTCIVLGNHRAATRVKQDFKVSEKRWYWLKSSALATIRDWDALEKFSKEKRPPTGFKPFVEACINAGEKAEALKYIPKLTDPREKAEAFDRIGMAREAADAAAEAKDGELLSRFKLSFPQNVAATLDAIRDRFPFQGV</sequence>
<dbReference type="Proteomes" id="UP000663760">
    <property type="component" value="Chromosome 6"/>
</dbReference>
<comment type="function">
    <text evidence="2">Required for vacuole biogenesis and vacuole enlargment in dividing and expanding cells. Involved in the docking or fusion of prevacuolar vesicles.</text>
</comment>
<comment type="similarity">
    <text evidence="1 2">Belongs to the VPS16 family.</text>
</comment>
<dbReference type="OrthoDB" id="1792at2759"/>
<dbReference type="SUPFAM" id="SSF101898">
    <property type="entry name" value="NHL repeat"/>
    <property type="match status" value="1"/>
</dbReference>
<evidence type="ECO:0000256" key="1">
    <source>
        <dbReference type="ARBA" id="ARBA00009250"/>
    </source>
</evidence>
<evidence type="ECO:0000256" key="2">
    <source>
        <dbReference type="PIRNR" id="PIRNR007949"/>
    </source>
</evidence>
<dbReference type="EMBL" id="LR746269">
    <property type="protein sequence ID" value="CAA7397703.1"/>
    <property type="molecule type" value="Genomic_DNA"/>
</dbReference>
<dbReference type="Pfam" id="PF04840">
    <property type="entry name" value="Vps16_C"/>
    <property type="match status" value="1"/>
</dbReference>
<feature type="domain" description="Vps16 C-terminal" evidence="3">
    <location>
        <begin position="513"/>
        <end position="826"/>
    </location>
</feature>
<dbReference type="InterPro" id="IPR006926">
    <property type="entry name" value="Vps16_N"/>
</dbReference>
<name>A0A7I8KIV7_SPIIN</name>